<sequence length="125" mass="14232">MMSQHPRRKLPRGNPRKGKHAEVDKPAAPKATEPPSSNRLLAGYLAHEFLTKGTLLGQKFEFDLTRSGVAEPKREQDNYKEVANLLRTKGTHVKGIVNPTQLFNWINKATFKAAYWEIMDGMLFR</sequence>
<dbReference type="Proteomes" id="UP000289340">
    <property type="component" value="Chromosome 20"/>
</dbReference>
<gene>
    <name evidence="2" type="ORF">D0Y65_054716</name>
</gene>
<keyword evidence="3" id="KW-1185">Reference proteome</keyword>
<accession>A0A445F824</accession>
<dbReference type="PANTHER" id="PTHR34657">
    <property type="entry name" value="EMBRYO SAC DEVELOPMENT ARREST 6"/>
    <property type="match status" value="1"/>
</dbReference>
<organism evidence="2 3">
    <name type="scientific">Glycine soja</name>
    <name type="common">Wild soybean</name>
    <dbReference type="NCBI Taxonomy" id="3848"/>
    <lineage>
        <taxon>Eukaryota</taxon>
        <taxon>Viridiplantae</taxon>
        <taxon>Streptophyta</taxon>
        <taxon>Embryophyta</taxon>
        <taxon>Tracheophyta</taxon>
        <taxon>Spermatophyta</taxon>
        <taxon>Magnoliopsida</taxon>
        <taxon>eudicotyledons</taxon>
        <taxon>Gunneridae</taxon>
        <taxon>Pentapetalae</taxon>
        <taxon>rosids</taxon>
        <taxon>fabids</taxon>
        <taxon>Fabales</taxon>
        <taxon>Fabaceae</taxon>
        <taxon>Papilionoideae</taxon>
        <taxon>50 kb inversion clade</taxon>
        <taxon>NPAAA clade</taxon>
        <taxon>indigoferoid/millettioid clade</taxon>
        <taxon>Phaseoleae</taxon>
        <taxon>Glycine</taxon>
        <taxon>Glycine subgen. Soja</taxon>
    </lineage>
</organism>
<dbReference type="EMBL" id="QZWG01000020">
    <property type="protein sequence ID" value="RZB44974.1"/>
    <property type="molecule type" value="Genomic_DNA"/>
</dbReference>
<name>A0A445F824_GLYSO</name>
<dbReference type="AlphaFoldDB" id="A0A445F824"/>
<feature type="region of interest" description="Disordered" evidence="1">
    <location>
        <begin position="1"/>
        <end position="37"/>
    </location>
</feature>
<comment type="caution">
    <text evidence="2">The sequence shown here is derived from an EMBL/GenBank/DDBJ whole genome shotgun (WGS) entry which is preliminary data.</text>
</comment>
<reference evidence="2 3" key="1">
    <citation type="submission" date="2018-09" db="EMBL/GenBank/DDBJ databases">
        <title>A high-quality reference genome of wild soybean provides a powerful tool to mine soybean genomes.</title>
        <authorList>
            <person name="Xie M."/>
            <person name="Chung C.Y.L."/>
            <person name="Li M.-W."/>
            <person name="Wong F.-L."/>
            <person name="Chan T.-F."/>
            <person name="Lam H.-M."/>
        </authorList>
    </citation>
    <scope>NUCLEOTIDE SEQUENCE [LARGE SCALE GENOMIC DNA]</scope>
    <source>
        <strain evidence="3">cv. W05</strain>
        <tissue evidence="2">Hypocotyl of etiolated seedlings</tissue>
    </source>
</reference>
<evidence type="ECO:0000313" key="2">
    <source>
        <dbReference type="EMBL" id="RZB44975.1"/>
    </source>
</evidence>
<protein>
    <submittedName>
        <fullName evidence="2">Uncharacterized protein</fullName>
    </submittedName>
</protein>
<dbReference type="EMBL" id="QZWG01000020">
    <property type="protein sequence ID" value="RZB44975.1"/>
    <property type="molecule type" value="Genomic_DNA"/>
</dbReference>
<dbReference type="Gramene" id="XM_028364150.1">
    <property type="protein sequence ID" value="XP_028219951.1"/>
    <property type="gene ID" value="LOC114401600"/>
</dbReference>
<dbReference type="PANTHER" id="PTHR34657:SF4">
    <property type="entry name" value="EMBRYO SAC DEVELOPMENT ARREST 6"/>
    <property type="match status" value="1"/>
</dbReference>
<feature type="compositionally biased region" description="Basic residues" evidence="1">
    <location>
        <begin position="1"/>
        <end position="19"/>
    </location>
</feature>
<proteinExistence type="predicted"/>
<evidence type="ECO:0000313" key="3">
    <source>
        <dbReference type="Proteomes" id="UP000289340"/>
    </source>
</evidence>
<evidence type="ECO:0000256" key="1">
    <source>
        <dbReference type="SAM" id="MobiDB-lite"/>
    </source>
</evidence>